<comment type="caution">
    <text evidence="1">The sequence shown here is derived from an EMBL/GenBank/DDBJ whole genome shotgun (WGS) entry which is preliminary data.</text>
</comment>
<keyword evidence="2" id="KW-1185">Reference proteome</keyword>
<dbReference type="PATRIC" id="fig|1329909.3.peg.3710"/>
<protein>
    <submittedName>
        <fullName evidence="1">Uncharacterized protein</fullName>
    </submittedName>
</protein>
<gene>
    <name evidence="1" type="ORF">L288_19285</name>
</gene>
<proteinExistence type="predicted"/>
<reference evidence="1 2" key="1">
    <citation type="journal article" date="2013" name="Genome Announc.">
        <title>Draft Genome Sequence of Sphingobium quisquiliarum Strain P25T, a Novel Hexachlorocyclohexane (HCH)-Degrading Bacterium Isolated from an HCH Dumpsite.</title>
        <authorList>
            <person name="Kumar Singh A."/>
            <person name="Sangwan N."/>
            <person name="Sharma A."/>
            <person name="Gupta V."/>
            <person name="Khurana J.P."/>
            <person name="Lal R."/>
        </authorList>
    </citation>
    <scope>NUCLEOTIDE SEQUENCE [LARGE SCALE GENOMIC DNA]</scope>
    <source>
        <strain evidence="1 2">P25</strain>
    </source>
</reference>
<sequence length="111" mass="12023">MSVVIRGEDRTRLKVMGDVEAELAVPADSAGRCWLSFSDGTLIQAAYGEDDDCRFAVSEEGAGIVRIQREGDSDVLQLDWRVEWVTVAAPGNAVRAEARSEPMPVLPGLFA</sequence>
<organism evidence="1 2">
    <name type="scientific">Sphingobium quisquiliarum P25</name>
    <dbReference type="NCBI Taxonomy" id="1329909"/>
    <lineage>
        <taxon>Bacteria</taxon>
        <taxon>Pseudomonadati</taxon>
        <taxon>Pseudomonadota</taxon>
        <taxon>Alphaproteobacteria</taxon>
        <taxon>Sphingomonadales</taxon>
        <taxon>Sphingomonadaceae</taxon>
        <taxon>Sphingobium</taxon>
    </lineage>
</organism>
<dbReference type="AlphaFoldDB" id="T0HQQ2"/>
<evidence type="ECO:0000313" key="1">
    <source>
        <dbReference type="EMBL" id="EQA99828.1"/>
    </source>
</evidence>
<name>T0HQQ2_9SPHN</name>
<accession>T0HQQ2</accession>
<dbReference type="RefSeq" id="WP_021239857.1">
    <property type="nucleotide sequence ID" value="NZ_ATHO01000162.1"/>
</dbReference>
<evidence type="ECO:0000313" key="2">
    <source>
        <dbReference type="Proteomes" id="UP000015525"/>
    </source>
</evidence>
<dbReference type="Proteomes" id="UP000015525">
    <property type="component" value="Unassembled WGS sequence"/>
</dbReference>
<dbReference type="EMBL" id="ATHO01000162">
    <property type="protein sequence ID" value="EQA99828.1"/>
    <property type="molecule type" value="Genomic_DNA"/>
</dbReference>